<dbReference type="OrthoDB" id="2400485at2759"/>
<dbReference type="AlphaFoldDB" id="A0A5N6KQ37"/>
<dbReference type="Gene3D" id="3.10.450.50">
    <property type="match status" value="1"/>
</dbReference>
<comment type="caution">
    <text evidence="1">The sequence shown here is derived from an EMBL/GenBank/DDBJ whole genome shotgun (WGS) entry which is preliminary data.</text>
</comment>
<dbReference type="Proteomes" id="UP000327013">
    <property type="component" value="Unassembled WGS sequence"/>
</dbReference>
<dbReference type="EMBL" id="VIBQ01000009">
    <property type="protein sequence ID" value="KAB8337274.1"/>
    <property type="molecule type" value="Genomic_DNA"/>
</dbReference>
<dbReference type="SUPFAM" id="SSF54427">
    <property type="entry name" value="NTF2-like"/>
    <property type="match status" value="1"/>
</dbReference>
<dbReference type="PANTHER" id="PTHR34213">
    <property type="entry name" value="NUCLEAR TRANSPORT FACTOR 2 (NTF2) FAMILY PROTEIN"/>
    <property type="match status" value="1"/>
</dbReference>
<evidence type="ECO:0000313" key="1">
    <source>
        <dbReference type="EMBL" id="KAB8337274.1"/>
    </source>
</evidence>
<evidence type="ECO:0008006" key="3">
    <source>
        <dbReference type="Google" id="ProtNLM"/>
    </source>
</evidence>
<accession>A0A5N6KQ37</accession>
<proteinExistence type="predicted"/>
<keyword evidence="2" id="KW-1185">Reference proteome</keyword>
<dbReference type="PANTHER" id="PTHR34213:SF2">
    <property type="entry name" value="NUCLEAR TRANSPORT FACTOR 2 (NTF2) FAMILY PROTEIN"/>
    <property type="match status" value="1"/>
</dbReference>
<organism evidence="1 2">
    <name type="scientific">Carpinus fangiana</name>
    <dbReference type="NCBI Taxonomy" id="176857"/>
    <lineage>
        <taxon>Eukaryota</taxon>
        <taxon>Viridiplantae</taxon>
        <taxon>Streptophyta</taxon>
        <taxon>Embryophyta</taxon>
        <taxon>Tracheophyta</taxon>
        <taxon>Spermatophyta</taxon>
        <taxon>Magnoliopsida</taxon>
        <taxon>eudicotyledons</taxon>
        <taxon>Gunneridae</taxon>
        <taxon>Pentapetalae</taxon>
        <taxon>rosids</taxon>
        <taxon>fabids</taxon>
        <taxon>Fagales</taxon>
        <taxon>Betulaceae</taxon>
        <taxon>Carpinus</taxon>
    </lineage>
</organism>
<protein>
    <recommendedName>
        <fullName evidence="3">SnoaL-like domain-containing protein</fullName>
    </recommendedName>
</protein>
<name>A0A5N6KQ37_9ROSI</name>
<reference evidence="1 2" key="1">
    <citation type="submission" date="2019-06" db="EMBL/GenBank/DDBJ databases">
        <title>A chromosomal-level reference genome of Carpinus fangiana (Coryloideae, Betulaceae).</title>
        <authorList>
            <person name="Yang X."/>
            <person name="Wang Z."/>
            <person name="Zhang L."/>
            <person name="Hao G."/>
            <person name="Liu J."/>
            <person name="Yang Y."/>
        </authorList>
    </citation>
    <scope>NUCLEOTIDE SEQUENCE [LARGE SCALE GENOMIC DNA]</scope>
    <source>
        <strain evidence="1">Cfa_2016G</strain>
        <tissue evidence="1">Leaf</tissue>
    </source>
</reference>
<gene>
    <name evidence="1" type="ORF">FH972_021575</name>
</gene>
<evidence type="ECO:0000313" key="2">
    <source>
        <dbReference type="Proteomes" id="UP000327013"/>
    </source>
</evidence>
<dbReference type="InterPro" id="IPR032710">
    <property type="entry name" value="NTF2-like_dom_sf"/>
</dbReference>
<sequence length="209" mass="23106">MQSLRSSTTTTLRNLSRPQATSRFRAISFKVGDMTTEQELRIENTNVKTAAGVSLSDQQKTVVGSVLDLFAGRPSLAKLQLWSDEGVFEDPITVAKGRKQYEPQWYGLQSAFSEIERLSHEVTSSGNPITMDMKTRYVVKGIGKEVTIASKINIFVDEATGKISKVEDKWDGKLPESGIANAFRRLNANSVPHMISVPKNAEEDAKRGN</sequence>